<gene>
    <name evidence="9" type="ORF">B0I36DRAFT_376790</name>
</gene>
<feature type="domain" description="Rhodopsin" evidence="8">
    <location>
        <begin position="45"/>
        <end position="273"/>
    </location>
</feature>
<dbReference type="Proteomes" id="UP000756346">
    <property type="component" value="Unassembled WGS sequence"/>
</dbReference>
<feature type="compositionally biased region" description="Low complexity" evidence="6">
    <location>
        <begin position="291"/>
        <end position="304"/>
    </location>
</feature>
<evidence type="ECO:0000256" key="5">
    <source>
        <dbReference type="ARBA" id="ARBA00038359"/>
    </source>
</evidence>
<feature type="compositionally biased region" description="Basic and acidic residues" evidence="6">
    <location>
        <begin position="382"/>
        <end position="400"/>
    </location>
</feature>
<sequence>MDPLAPVAPPPDGVVPDFHSFTSHQLELCIIFAVTFSAATLLVGARLYTGFCLVKGSAWDALLVVISWCFSAGFFVAIVIILPAGFGRHIWDVNQEQFAAFLRMVPVLAVTYLWPPTCVKLSLAIIYYRINPNMVFRYCGHCVAAFTITPTVVYTVLLLGPCNPQKGNLQCLNSVTISQMATNISSDLLLLAMPIPMTLKLNMPKRQKLTVAALLALSSSCVVFPIIRAGYIQSWVSNVDVTYNQATVTILAILELNIGLICNSMAMLRPFVRQHMPRLGEKLFGSGVTGPSSHPSDNSNSRSRIAGRDRTQTTVTAAAGGGGGGGGGSTRVPFHERWAGRGRSDNYMLHSIGKSGMPPSDMAVLEAQQENHGKIQITSEIEVSKSGESSSERRIMYDSS</sequence>
<dbReference type="InterPro" id="IPR049326">
    <property type="entry name" value="Rhodopsin_dom_fungi"/>
</dbReference>
<evidence type="ECO:0000256" key="2">
    <source>
        <dbReference type="ARBA" id="ARBA00022692"/>
    </source>
</evidence>
<organism evidence="9 10">
    <name type="scientific">Microdochium trichocladiopsis</name>
    <dbReference type="NCBI Taxonomy" id="1682393"/>
    <lineage>
        <taxon>Eukaryota</taxon>
        <taxon>Fungi</taxon>
        <taxon>Dikarya</taxon>
        <taxon>Ascomycota</taxon>
        <taxon>Pezizomycotina</taxon>
        <taxon>Sordariomycetes</taxon>
        <taxon>Xylariomycetidae</taxon>
        <taxon>Xylariales</taxon>
        <taxon>Microdochiaceae</taxon>
        <taxon>Microdochium</taxon>
    </lineage>
</organism>
<feature type="transmembrane region" description="Helical" evidence="7">
    <location>
        <begin position="209"/>
        <end position="227"/>
    </location>
</feature>
<accession>A0A9P8XXJ0</accession>
<dbReference type="InterPro" id="IPR052337">
    <property type="entry name" value="SAT4-like"/>
</dbReference>
<dbReference type="AlphaFoldDB" id="A0A9P8XXJ0"/>
<comment type="similarity">
    <text evidence="5">Belongs to the SAT4 family.</text>
</comment>
<keyword evidence="10" id="KW-1185">Reference proteome</keyword>
<name>A0A9P8XXJ0_9PEZI</name>
<evidence type="ECO:0000256" key="4">
    <source>
        <dbReference type="ARBA" id="ARBA00023136"/>
    </source>
</evidence>
<feature type="region of interest" description="Disordered" evidence="6">
    <location>
        <begin position="283"/>
        <end position="335"/>
    </location>
</feature>
<keyword evidence="4 7" id="KW-0472">Membrane</keyword>
<evidence type="ECO:0000256" key="6">
    <source>
        <dbReference type="SAM" id="MobiDB-lite"/>
    </source>
</evidence>
<reference evidence="9" key="1">
    <citation type="journal article" date="2021" name="Nat. Commun.">
        <title>Genetic determinants of endophytism in the Arabidopsis root mycobiome.</title>
        <authorList>
            <person name="Mesny F."/>
            <person name="Miyauchi S."/>
            <person name="Thiergart T."/>
            <person name="Pickel B."/>
            <person name="Atanasova L."/>
            <person name="Karlsson M."/>
            <person name="Huettel B."/>
            <person name="Barry K.W."/>
            <person name="Haridas S."/>
            <person name="Chen C."/>
            <person name="Bauer D."/>
            <person name="Andreopoulos W."/>
            <person name="Pangilinan J."/>
            <person name="LaButti K."/>
            <person name="Riley R."/>
            <person name="Lipzen A."/>
            <person name="Clum A."/>
            <person name="Drula E."/>
            <person name="Henrissat B."/>
            <person name="Kohler A."/>
            <person name="Grigoriev I.V."/>
            <person name="Martin F.M."/>
            <person name="Hacquard S."/>
        </authorList>
    </citation>
    <scope>NUCLEOTIDE SEQUENCE</scope>
    <source>
        <strain evidence="9">MPI-CAGE-CH-0230</strain>
    </source>
</reference>
<feature type="compositionally biased region" description="Gly residues" evidence="6">
    <location>
        <begin position="319"/>
        <end position="329"/>
    </location>
</feature>
<proteinExistence type="inferred from homology"/>
<feature type="transmembrane region" description="Helical" evidence="7">
    <location>
        <begin position="135"/>
        <end position="157"/>
    </location>
</feature>
<dbReference type="PANTHER" id="PTHR33048">
    <property type="entry name" value="PTH11-LIKE INTEGRAL MEMBRANE PROTEIN (AFU_ORTHOLOGUE AFUA_5G11245)"/>
    <property type="match status" value="1"/>
</dbReference>
<comment type="caution">
    <text evidence="9">The sequence shown here is derived from an EMBL/GenBank/DDBJ whole genome shotgun (WGS) entry which is preliminary data.</text>
</comment>
<keyword evidence="2 7" id="KW-0812">Transmembrane</keyword>
<evidence type="ECO:0000259" key="8">
    <source>
        <dbReference type="Pfam" id="PF20684"/>
    </source>
</evidence>
<dbReference type="GO" id="GO:0016020">
    <property type="term" value="C:membrane"/>
    <property type="evidence" value="ECO:0007669"/>
    <property type="project" value="UniProtKB-SubCell"/>
</dbReference>
<dbReference type="Pfam" id="PF20684">
    <property type="entry name" value="Fung_rhodopsin"/>
    <property type="match status" value="1"/>
</dbReference>
<feature type="transmembrane region" description="Helical" evidence="7">
    <location>
        <begin position="177"/>
        <end position="197"/>
    </location>
</feature>
<feature type="transmembrane region" description="Helical" evidence="7">
    <location>
        <begin position="247"/>
        <end position="268"/>
    </location>
</feature>
<dbReference type="RefSeq" id="XP_046008627.1">
    <property type="nucleotide sequence ID" value="XM_046160493.1"/>
</dbReference>
<dbReference type="OrthoDB" id="5401779at2759"/>
<evidence type="ECO:0000313" key="9">
    <source>
        <dbReference type="EMBL" id="KAH7025079.1"/>
    </source>
</evidence>
<dbReference type="EMBL" id="JAGTJQ010000009">
    <property type="protein sequence ID" value="KAH7025079.1"/>
    <property type="molecule type" value="Genomic_DNA"/>
</dbReference>
<keyword evidence="3 7" id="KW-1133">Transmembrane helix</keyword>
<evidence type="ECO:0000256" key="7">
    <source>
        <dbReference type="SAM" id="Phobius"/>
    </source>
</evidence>
<evidence type="ECO:0000256" key="3">
    <source>
        <dbReference type="ARBA" id="ARBA00022989"/>
    </source>
</evidence>
<dbReference type="PANTHER" id="PTHR33048:SF129">
    <property type="entry name" value="INTEGRAL MEMBRANE PROTEIN-RELATED"/>
    <property type="match status" value="1"/>
</dbReference>
<feature type="transmembrane region" description="Helical" evidence="7">
    <location>
        <begin position="61"/>
        <end position="86"/>
    </location>
</feature>
<evidence type="ECO:0000313" key="10">
    <source>
        <dbReference type="Proteomes" id="UP000756346"/>
    </source>
</evidence>
<dbReference type="GeneID" id="70190039"/>
<evidence type="ECO:0000256" key="1">
    <source>
        <dbReference type="ARBA" id="ARBA00004141"/>
    </source>
</evidence>
<feature type="region of interest" description="Disordered" evidence="6">
    <location>
        <begin position="377"/>
        <end position="400"/>
    </location>
</feature>
<comment type="subcellular location">
    <subcellularLocation>
        <location evidence="1">Membrane</location>
        <topology evidence="1">Multi-pass membrane protein</topology>
    </subcellularLocation>
</comment>
<protein>
    <recommendedName>
        <fullName evidence="8">Rhodopsin domain-containing protein</fullName>
    </recommendedName>
</protein>
<feature type="transmembrane region" description="Helical" evidence="7">
    <location>
        <begin position="30"/>
        <end position="49"/>
    </location>
</feature>